<dbReference type="InterPro" id="IPR000253">
    <property type="entry name" value="FHA_dom"/>
</dbReference>
<dbReference type="InterPro" id="IPR000719">
    <property type="entry name" value="Prot_kinase_dom"/>
</dbReference>
<feature type="domain" description="FHA" evidence="10">
    <location>
        <begin position="353"/>
        <end position="411"/>
    </location>
</feature>
<dbReference type="PANTHER" id="PTHR24363">
    <property type="entry name" value="SERINE/THREONINE PROTEIN KINASE"/>
    <property type="match status" value="1"/>
</dbReference>
<dbReference type="Gene3D" id="1.10.510.10">
    <property type="entry name" value="Transferase(Phosphotransferase) domain 1"/>
    <property type="match status" value="1"/>
</dbReference>
<keyword evidence="4 9" id="KW-0547">Nucleotide-binding</keyword>
<keyword evidence="5 12" id="KW-0418">Kinase</keyword>
<feature type="binding site" evidence="9">
    <location>
        <position position="44"/>
    </location>
    <ligand>
        <name>ATP</name>
        <dbReference type="ChEBI" id="CHEBI:30616"/>
    </ligand>
</feature>
<keyword evidence="3" id="KW-0808">Transferase</keyword>
<evidence type="ECO:0000256" key="3">
    <source>
        <dbReference type="ARBA" id="ARBA00022679"/>
    </source>
</evidence>
<evidence type="ECO:0000259" key="11">
    <source>
        <dbReference type="PROSITE" id="PS50011"/>
    </source>
</evidence>
<dbReference type="InParanoid" id="A0A2S8SUT8"/>
<dbReference type="PANTHER" id="PTHR24363:SF0">
    <property type="entry name" value="SERINE_THREONINE KINASE LIKE DOMAIN CONTAINING 1"/>
    <property type="match status" value="1"/>
</dbReference>
<dbReference type="CDD" id="cd14014">
    <property type="entry name" value="STKc_PknB_like"/>
    <property type="match status" value="1"/>
</dbReference>
<dbReference type="OrthoDB" id="9785148at2"/>
<dbReference type="FunCoup" id="A0A2S8SUT8">
    <property type="interactions" value="4"/>
</dbReference>
<dbReference type="SMART" id="SM00220">
    <property type="entry name" value="S_TKc"/>
    <property type="match status" value="1"/>
</dbReference>
<keyword evidence="2 12" id="KW-0723">Serine/threonine-protein kinase</keyword>
<dbReference type="InterPro" id="IPR008984">
    <property type="entry name" value="SMAD_FHA_dom_sf"/>
</dbReference>
<evidence type="ECO:0000256" key="4">
    <source>
        <dbReference type="ARBA" id="ARBA00022741"/>
    </source>
</evidence>
<evidence type="ECO:0000256" key="2">
    <source>
        <dbReference type="ARBA" id="ARBA00022527"/>
    </source>
</evidence>
<evidence type="ECO:0000313" key="13">
    <source>
        <dbReference type="Proteomes" id="UP000237684"/>
    </source>
</evidence>
<dbReference type="Gene3D" id="2.60.200.20">
    <property type="match status" value="1"/>
</dbReference>
<evidence type="ECO:0000256" key="9">
    <source>
        <dbReference type="PROSITE-ProRule" id="PRU10141"/>
    </source>
</evidence>
<comment type="caution">
    <text evidence="12">The sequence shown here is derived from an EMBL/GenBank/DDBJ whole genome shotgun (WGS) entry which is preliminary data.</text>
</comment>
<dbReference type="InterPro" id="IPR011009">
    <property type="entry name" value="Kinase-like_dom_sf"/>
</dbReference>
<dbReference type="RefSeq" id="WP_105482944.1">
    <property type="nucleotide sequence ID" value="NZ_NIGF01000004.1"/>
</dbReference>
<dbReference type="PROSITE" id="PS50006">
    <property type="entry name" value="FHA_DOMAIN"/>
    <property type="match status" value="1"/>
</dbReference>
<dbReference type="AlphaFoldDB" id="A0A2S8SUT8"/>
<accession>A0A2S8SUT8</accession>
<sequence length="442" mass="49209">MLLKPGEHVAGAAQSYEIVEILGQGTYGTVFRARDEAANFVVIKQLFDTGSASKEDFEYQRKLFWREAEILGQINHPKIVRFIERIPDVPTPPAGDLFLVMELVQGTTLRKVFDDYRIANNSQPFPPENAVAVGIEICEALHYLHTLPGQIIYRDLKPENVMWDSVAQKCKLIDFGTARFSDKSRRATQGLGTEGYAPPELYSTRAEVTFSADVFTIGALMYELLSGETPEPKSTPRDFRGFDPQIPVELQKIIFKALQIDPQNRYQSAGEMESALKNLHLAPEEPALESVGAPKATNLHPLLACFCPNCGAVPRTDRAIYCGKCRHLIHTVMLRVLPKNSPPTLLYLQKNESLLGRTDPDSGVFPDVDLSRFDAGRFVSRKHALIKREGVKWFLTAQKTLNPTRANGFVVAEGATVPLQDGARLEFADLVCNFVVKPVVNP</sequence>
<dbReference type="SUPFAM" id="SSF56112">
    <property type="entry name" value="Protein kinase-like (PK-like)"/>
    <property type="match status" value="1"/>
</dbReference>
<evidence type="ECO:0000256" key="7">
    <source>
        <dbReference type="ARBA" id="ARBA00047899"/>
    </source>
</evidence>
<comment type="catalytic activity">
    <reaction evidence="8">
        <text>L-seryl-[protein] + ATP = O-phospho-L-seryl-[protein] + ADP + H(+)</text>
        <dbReference type="Rhea" id="RHEA:17989"/>
        <dbReference type="Rhea" id="RHEA-COMP:9863"/>
        <dbReference type="Rhea" id="RHEA-COMP:11604"/>
        <dbReference type="ChEBI" id="CHEBI:15378"/>
        <dbReference type="ChEBI" id="CHEBI:29999"/>
        <dbReference type="ChEBI" id="CHEBI:30616"/>
        <dbReference type="ChEBI" id="CHEBI:83421"/>
        <dbReference type="ChEBI" id="CHEBI:456216"/>
        <dbReference type="EC" id="2.7.11.1"/>
    </reaction>
</comment>
<evidence type="ECO:0000259" key="10">
    <source>
        <dbReference type="PROSITE" id="PS50006"/>
    </source>
</evidence>
<evidence type="ECO:0000256" key="8">
    <source>
        <dbReference type="ARBA" id="ARBA00048679"/>
    </source>
</evidence>
<gene>
    <name evidence="12" type="ORF">B1R32_10458</name>
</gene>
<dbReference type="PROSITE" id="PS50011">
    <property type="entry name" value="PROTEIN_KINASE_DOM"/>
    <property type="match status" value="1"/>
</dbReference>
<dbReference type="Gene3D" id="3.30.200.20">
    <property type="entry name" value="Phosphorylase Kinase, domain 1"/>
    <property type="match status" value="1"/>
</dbReference>
<evidence type="ECO:0000256" key="1">
    <source>
        <dbReference type="ARBA" id="ARBA00012513"/>
    </source>
</evidence>
<evidence type="ECO:0000313" key="12">
    <source>
        <dbReference type="EMBL" id="PQV64565.1"/>
    </source>
</evidence>
<evidence type="ECO:0000256" key="5">
    <source>
        <dbReference type="ARBA" id="ARBA00022777"/>
    </source>
</evidence>
<dbReference type="Proteomes" id="UP000237684">
    <property type="component" value="Unassembled WGS sequence"/>
</dbReference>
<organism evidence="12 13">
    <name type="scientific">Abditibacterium utsteinense</name>
    <dbReference type="NCBI Taxonomy" id="1960156"/>
    <lineage>
        <taxon>Bacteria</taxon>
        <taxon>Pseudomonadati</taxon>
        <taxon>Abditibacteriota</taxon>
        <taxon>Abditibacteriia</taxon>
        <taxon>Abditibacteriales</taxon>
        <taxon>Abditibacteriaceae</taxon>
        <taxon>Abditibacterium</taxon>
    </lineage>
</organism>
<proteinExistence type="predicted"/>
<dbReference type="EMBL" id="NIGF01000004">
    <property type="protein sequence ID" value="PQV64565.1"/>
    <property type="molecule type" value="Genomic_DNA"/>
</dbReference>
<dbReference type="EC" id="2.7.11.1" evidence="1"/>
<dbReference type="GO" id="GO:0004674">
    <property type="term" value="F:protein serine/threonine kinase activity"/>
    <property type="evidence" value="ECO:0007669"/>
    <property type="project" value="UniProtKB-KW"/>
</dbReference>
<feature type="domain" description="Protein kinase" evidence="11">
    <location>
        <begin position="16"/>
        <end position="288"/>
    </location>
</feature>
<keyword evidence="13" id="KW-1185">Reference proteome</keyword>
<protein>
    <recommendedName>
        <fullName evidence="1">non-specific serine/threonine protein kinase</fullName>
        <ecNumber evidence="1">2.7.11.1</ecNumber>
    </recommendedName>
</protein>
<evidence type="ECO:0000256" key="6">
    <source>
        <dbReference type="ARBA" id="ARBA00022840"/>
    </source>
</evidence>
<name>A0A2S8SUT8_9BACT</name>
<dbReference type="Pfam" id="PF00498">
    <property type="entry name" value="FHA"/>
    <property type="match status" value="1"/>
</dbReference>
<dbReference type="CDD" id="cd00060">
    <property type="entry name" value="FHA"/>
    <property type="match status" value="1"/>
</dbReference>
<dbReference type="PROSITE" id="PS00107">
    <property type="entry name" value="PROTEIN_KINASE_ATP"/>
    <property type="match status" value="1"/>
</dbReference>
<comment type="catalytic activity">
    <reaction evidence="7">
        <text>L-threonyl-[protein] + ATP = O-phospho-L-threonyl-[protein] + ADP + H(+)</text>
        <dbReference type="Rhea" id="RHEA:46608"/>
        <dbReference type="Rhea" id="RHEA-COMP:11060"/>
        <dbReference type="Rhea" id="RHEA-COMP:11605"/>
        <dbReference type="ChEBI" id="CHEBI:15378"/>
        <dbReference type="ChEBI" id="CHEBI:30013"/>
        <dbReference type="ChEBI" id="CHEBI:30616"/>
        <dbReference type="ChEBI" id="CHEBI:61977"/>
        <dbReference type="ChEBI" id="CHEBI:456216"/>
        <dbReference type="EC" id="2.7.11.1"/>
    </reaction>
</comment>
<dbReference type="SUPFAM" id="SSF49879">
    <property type="entry name" value="SMAD/FHA domain"/>
    <property type="match status" value="1"/>
</dbReference>
<dbReference type="Pfam" id="PF00069">
    <property type="entry name" value="Pkinase"/>
    <property type="match status" value="1"/>
</dbReference>
<keyword evidence="6 9" id="KW-0067">ATP-binding</keyword>
<dbReference type="InterPro" id="IPR017441">
    <property type="entry name" value="Protein_kinase_ATP_BS"/>
</dbReference>
<reference evidence="12 13" key="1">
    <citation type="journal article" date="2018" name="Syst. Appl. Microbiol.">
        <title>Abditibacterium utsteinense sp. nov., the first cultivated member of candidate phylum FBP, isolated from ice-free Antarctic soil samples.</title>
        <authorList>
            <person name="Tahon G."/>
            <person name="Tytgat B."/>
            <person name="Lebbe L."/>
            <person name="Carlier A."/>
            <person name="Willems A."/>
        </authorList>
    </citation>
    <scope>NUCLEOTIDE SEQUENCE [LARGE SCALE GENOMIC DNA]</scope>
    <source>
        <strain evidence="12 13">LMG 29911</strain>
    </source>
</reference>
<dbReference type="GO" id="GO:0005524">
    <property type="term" value="F:ATP binding"/>
    <property type="evidence" value="ECO:0007669"/>
    <property type="project" value="UniProtKB-UniRule"/>
</dbReference>